<keyword evidence="4" id="KW-1185">Reference proteome</keyword>
<evidence type="ECO:0000256" key="1">
    <source>
        <dbReference type="SAM" id="MobiDB-lite"/>
    </source>
</evidence>
<protein>
    <submittedName>
        <fullName evidence="3">Uncharacterized protein</fullName>
    </submittedName>
</protein>
<evidence type="ECO:0000313" key="4">
    <source>
        <dbReference type="Proteomes" id="UP001456524"/>
    </source>
</evidence>
<sequence length="189" mass="20914">MTAPAPSGWLVGSSKGACRRRRRRRRRPKADAHARAPPDQGAACLVRLPGVSRRRRWWWRLFRTCYVAFSLSLSLAAFLSFPTRRRESFHFHSTTNFFGDGCACAGGAVCGRAARWSCFGRLESVGEDGGVKPATGCCVWLLSGRLLQFLFDLSSGVGREAVETNRSIWSARTLSHPIMPSTSASPRRP</sequence>
<feature type="transmembrane region" description="Helical" evidence="2">
    <location>
        <begin position="57"/>
        <end position="81"/>
    </location>
</feature>
<feature type="region of interest" description="Disordered" evidence="1">
    <location>
        <begin position="1"/>
        <end position="37"/>
    </location>
</feature>
<accession>A0ABR1Y5A5</accession>
<evidence type="ECO:0000256" key="2">
    <source>
        <dbReference type="SAM" id="Phobius"/>
    </source>
</evidence>
<dbReference type="Proteomes" id="UP001456524">
    <property type="component" value="Unassembled WGS sequence"/>
</dbReference>
<keyword evidence="2" id="KW-1133">Transmembrane helix</keyword>
<organism evidence="3 4">
    <name type="scientific">Phyllosticta citrichinensis</name>
    <dbReference type="NCBI Taxonomy" id="1130410"/>
    <lineage>
        <taxon>Eukaryota</taxon>
        <taxon>Fungi</taxon>
        <taxon>Dikarya</taxon>
        <taxon>Ascomycota</taxon>
        <taxon>Pezizomycotina</taxon>
        <taxon>Dothideomycetes</taxon>
        <taxon>Dothideomycetes incertae sedis</taxon>
        <taxon>Botryosphaeriales</taxon>
        <taxon>Phyllostictaceae</taxon>
        <taxon>Phyllosticta</taxon>
    </lineage>
</organism>
<gene>
    <name evidence="3" type="ORF">IWX90DRAFT_6575</name>
</gene>
<reference evidence="3 4" key="1">
    <citation type="journal article" date="2022" name="G3 (Bethesda)">
        <title>Enemy or ally: a genomic approach to elucidate the lifestyle of Phyllosticta citrichinaensis.</title>
        <authorList>
            <person name="Buijs V.A."/>
            <person name="Groenewald J.Z."/>
            <person name="Haridas S."/>
            <person name="LaButti K.M."/>
            <person name="Lipzen A."/>
            <person name="Martin F.M."/>
            <person name="Barry K."/>
            <person name="Grigoriev I.V."/>
            <person name="Crous P.W."/>
            <person name="Seidl M.F."/>
        </authorList>
    </citation>
    <scope>NUCLEOTIDE SEQUENCE [LARGE SCALE GENOMIC DNA]</scope>
    <source>
        <strain evidence="3 4">CBS 129764</strain>
    </source>
</reference>
<proteinExistence type="predicted"/>
<evidence type="ECO:0000313" key="3">
    <source>
        <dbReference type="EMBL" id="KAK8177053.1"/>
    </source>
</evidence>
<dbReference type="EMBL" id="JBBWUH010000001">
    <property type="protein sequence ID" value="KAK8177053.1"/>
    <property type="molecule type" value="Genomic_DNA"/>
</dbReference>
<keyword evidence="2" id="KW-0472">Membrane</keyword>
<feature type="compositionally biased region" description="Basic residues" evidence="1">
    <location>
        <begin position="17"/>
        <end position="28"/>
    </location>
</feature>
<name>A0ABR1Y5A5_9PEZI</name>
<keyword evidence="2" id="KW-0812">Transmembrane</keyword>
<comment type="caution">
    <text evidence="3">The sequence shown here is derived from an EMBL/GenBank/DDBJ whole genome shotgun (WGS) entry which is preliminary data.</text>
</comment>